<dbReference type="GeneID" id="14914152"/>
<dbReference type="PROSITE" id="PS50011">
    <property type="entry name" value="PROTEIN_KINASE_DOM"/>
    <property type="match status" value="1"/>
</dbReference>
<feature type="domain" description="Protein kinase" evidence="3">
    <location>
        <begin position="1"/>
        <end position="181"/>
    </location>
</feature>
<evidence type="ECO:0000256" key="2">
    <source>
        <dbReference type="ARBA" id="ARBA00022840"/>
    </source>
</evidence>
<keyword evidence="2" id="KW-0067">ATP-binding</keyword>
<dbReference type="OrthoDB" id="10020333at2759"/>
<proteinExistence type="predicted"/>
<evidence type="ECO:0000313" key="4">
    <source>
        <dbReference type="EMBL" id="ELR13598.1"/>
    </source>
</evidence>
<dbReference type="STRING" id="1257118.L8GLM5"/>
<dbReference type="GO" id="GO:0051301">
    <property type="term" value="P:cell division"/>
    <property type="evidence" value="ECO:0007669"/>
    <property type="project" value="UniProtKB-KW"/>
</dbReference>
<dbReference type="RefSeq" id="XP_004335611.1">
    <property type="nucleotide sequence ID" value="XM_004335563.2"/>
</dbReference>
<dbReference type="Pfam" id="PF00069">
    <property type="entry name" value="Pkinase"/>
    <property type="match status" value="1"/>
</dbReference>
<dbReference type="SMART" id="SM00220">
    <property type="entry name" value="S_TKc"/>
    <property type="match status" value="1"/>
</dbReference>
<evidence type="ECO:0000313" key="5">
    <source>
        <dbReference type="Proteomes" id="UP000011083"/>
    </source>
</evidence>
<keyword evidence="5" id="KW-1185">Reference proteome</keyword>
<dbReference type="KEGG" id="acan:ACA1_024260"/>
<protein>
    <submittedName>
        <fullName evidence="4">Cell division cycle 7related protein kinase</fullName>
    </submittedName>
</protein>
<dbReference type="InterPro" id="IPR050117">
    <property type="entry name" value="MAPK"/>
</dbReference>
<dbReference type="EMBL" id="KB008088">
    <property type="protein sequence ID" value="ELR13598.1"/>
    <property type="molecule type" value="Genomic_DNA"/>
</dbReference>
<reference evidence="4 5" key="1">
    <citation type="journal article" date="2013" name="Genome Biol.">
        <title>Genome of Acanthamoeba castellanii highlights extensive lateral gene transfer and early evolution of tyrosine kinase signaling.</title>
        <authorList>
            <person name="Clarke M."/>
            <person name="Lohan A.J."/>
            <person name="Liu B."/>
            <person name="Lagkouvardos I."/>
            <person name="Roy S."/>
            <person name="Zafar N."/>
            <person name="Bertelli C."/>
            <person name="Schilde C."/>
            <person name="Kianianmomeni A."/>
            <person name="Burglin T.R."/>
            <person name="Frech C."/>
            <person name="Turcotte B."/>
            <person name="Kopec K.O."/>
            <person name="Synnott J.M."/>
            <person name="Choo C."/>
            <person name="Paponov I."/>
            <person name="Finkler A."/>
            <person name="Soon Heng Tan C."/>
            <person name="Hutchins A.P."/>
            <person name="Weinmeier T."/>
            <person name="Rattei T."/>
            <person name="Chu J.S."/>
            <person name="Gimenez G."/>
            <person name="Irimia M."/>
            <person name="Rigden D.J."/>
            <person name="Fitzpatrick D.A."/>
            <person name="Lorenzo-Morales J."/>
            <person name="Bateman A."/>
            <person name="Chiu C.H."/>
            <person name="Tang P."/>
            <person name="Hegemann P."/>
            <person name="Fromm H."/>
            <person name="Raoult D."/>
            <person name="Greub G."/>
            <person name="Miranda-Saavedra D."/>
            <person name="Chen N."/>
            <person name="Nash P."/>
            <person name="Ginger M.L."/>
            <person name="Horn M."/>
            <person name="Schaap P."/>
            <person name="Caler L."/>
            <person name="Loftus B."/>
        </authorList>
    </citation>
    <scope>NUCLEOTIDE SEQUENCE [LARGE SCALE GENOMIC DNA]</scope>
    <source>
        <strain evidence="4 5">Neff</strain>
    </source>
</reference>
<dbReference type="PANTHER" id="PTHR24055">
    <property type="entry name" value="MITOGEN-ACTIVATED PROTEIN KINASE"/>
    <property type="match status" value="1"/>
</dbReference>
<dbReference type="Gene3D" id="1.10.510.10">
    <property type="entry name" value="Transferase(Phosphotransferase) domain 1"/>
    <property type="match status" value="1"/>
</dbReference>
<evidence type="ECO:0000256" key="1">
    <source>
        <dbReference type="ARBA" id="ARBA00022741"/>
    </source>
</evidence>
<keyword evidence="4" id="KW-0132">Cell division</keyword>
<dbReference type="InterPro" id="IPR011009">
    <property type="entry name" value="Kinase-like_dom_sf"/>
</dbReference>
<gene>
    <name evidence="4" type="ORF">ACA1_024260</name>
</gene>
<dbReference type="GO" id="GO:0004672">
    <property type="term" value="F:protein kinase activity"/>
    <property type="evidence" value="ECO:0007669"/>
    <property type="project" value="InterPro"/>
</dbReference>
<dbReference type="AlphaFoldDB" id="L8GLM5"/>
<accession>L8GLM5</accession>
<dbReference type="Proteomes" id="UP000011083">
    <property type="component" value="Unassembled WGS sequence"/>
</dbReference>
<keyword evidence="1" id="KW-0547">Nucleotide-binding</keyword>
<feature type="non-terminal residue" evidence="4">
    <location>
        <position position="1"/>
    </location>
</feature>
<dbReference type="GO" id="GO:0005524">
    <property type="term" value="F:ATP binding"/>
    <property type="evidence" value="ECO:0007669"/>
    <property type="project" value="UniProtKB-KW"/>
</dbReference>
<sequence length="199" mass="22009">KVLQAENSSDVSLQNYIRNFLGVTSAAGERGSIARAFLQARGHGRRAGRAGTRGFRAPEVLMRSTYQTTALDVWSAGVILLCILTTRYPFFHSPDDMTALAEVACITGTNELQQTAALLEKRVLFPEARAKMDWRALCLSLTANKNVYDFPPEVFDLLDRCLTPNPCLRITAAEALHHPFLRGVSPASFPQMQSPSQRQ</sequence>
<dbReference type="VEuPathDB" id="AmoebaDB:ACA1_024260"/>
<keyword evidence="4" id="KW-0808">Transferase</keyword>
<dbReference type="SUPFAM" id="SSF56112">
    <property type="entry name" value="Protein kinase-like (PK-like)"/>
    <property type="match status" value="1"/>
</dbReference>
<feature type="non-terminal residue" evidence="4">
    <location>
        <position position="199"/>
    </location>
</feature>
<organism evidence="4 5">
    <name type="scientific">Acanthamoeba castellanii (strain ATCC 30010 / Neff)</name>
    <dbReference type="NCBI Taxonomy" id="1257118"/>
    <lineage>
        <taxon>Eukaryota</taxon>
        <taxon>Amoebozoa</taxon>
        <taxon>Discosea</taxon>
        <taxon>Longamoebia</taxon>
        <taxon>Centramoebida</taxon>
        <taxon>Acanthamoebidae</taxon>
        <taxon>Acanthamoeba</taxon>
    </lineage>
</organism>
<dbReference type="OMA" id="WCAANAR"/>
<dbReference type="InterPro" id="IPR000719">
    <property type="entry name" value="Prot_kinase_dom"/>
</dbReference>
<evidence type="ECO:0000259" key="3">
    <source>
        <dbReference type="PROSITE" id="PS50011"/>
    </source>
</evidence>
<keyword evidence="4" id="KW-0418">Kinase</keyword>
<keyword evidence="4" id="KW-0131">Cell cycle</keyword>
<name>L8GLM5_ACACF</name>